<dbReference type="EMBL" id="CM047747">
    <property type="protein sequence ID" value="KAJ0017062.1"/>
    <property type="molecule type" value="Genomic_DNA"/>
</dbReference>
<accession>A0ACC0XH30</accession>
<name>A0ACC0XH30_9ROSI</name>
<evidence type="ECO:0000313" key="1">
    <source>
        <dbReference type="EMBL" id="KAJ0017062.1"/>
    </source>
</evidence>
<sequence>MLLLQLHILVDNLDTANTNSVNLRAALSAAPLFHVKKIVQGQFDFFRSIFITCFRRLNQACGLLVTRPPAIRSQMGMKLGEKKIINEYGMNFRCARQAVSGLLAVGGIKDTRYLANKMQKA</sequence>
<proteinExistence type="predicted"/>
<keyword evidence="2" id="KW-1185">Reference proteome</keyword>
<protein>
    <submittedName>
        <fullName evidence="1">Uncharacterized protein</fullName>
    </submittedName>
</protein>
<evidence type="ECO:0000313" key="2">
    <source>
        <dbReference type="Proteomes" id="UP001163603"/>
    </source>
</evidence>
<dbReference type="Proteomes" id="UP001163603">
    <property type="component" value="Chromosome 12"/>
</dbReference>
<comment type="caution">
    <text evidence="1">The sequence shown here is derived from an EMBL/GenBank/DDBJ whole genome shotgun (WGS) entry which is preliminary data.</text>
</comment>
<gene>
    <name evidence="1" type="ORF">Pint_11853</name>
</gene>
<reference evidence="2" key="1">
    <citation type="journal article" date="2023" name="G3 (Bethesda)">
        <title>Genome assembly and association tests identify interacting loci associated with vigor, precocity, and sex in interspecific pistachio rootstocks.</title>
        <authorList>
            <person name="Palmer W."/>
            <person name="Jacygrad E."/>
            <person name="Sagayaradj S."/>
            <person name="Cavanaugh K."/>
            <person name="Han R."/>
            <person name="Bertier L."/>
            <person name="Beede B."/>
            <person name="Kafkas S."/>
            <person name="Golino D."/>
            <person name="Preece J."/>
            <person name="Michelmore R."/>
        </authorList>
    </citation>
    <scope>NUCLEOTIDE SEQUENCE [LARGE SCALE GENOMIC DNA]</scope>
</reference>
<organism evidence="1 2">
    <name type="scientific">Pistacia integerrima</name>
    <dbReference type="NCBI Taxonomy" id="434235"/>
    <lineage>
        <taxon>Eukaryota</taxon>
        <taxon>Viridiplantae</taxon>
        <taxon>Streptophyta</taxon>
        <taxon>Embryophyta</taxon>
        <taxon>Tracheophyta</taxon>
        <taxon>Spermatophyta</taxon>
        <taxon>Magnoliopsida</taxon>
        <taxon>eudicotyledons</taxon>
        <taxon>Gunneridae</taxon>
        <taxon>Pentapetalae</taxon>
        <taxon>rosids</taxon>
        <taxon>malvids</taxon>
        <taxon>Sapindales</taxon>
        <taxon>Anacardiaceae</taxon>
        <taxon>Pistacia</taxon>
    </lineage>
</organism>